<dbReference type="Proteomes" id="UP001551582">
    <property type="component" value="Unassembled WGS sequence"/>
</dbReference>
<evidence type="ECO:0000313" key="2">
    <source>
        <dbReference type="Proteomes" id="UP001551582"/>
    </source>
</evidence>
<protein>
    <submittedName>
        <fullName evidence="1">Uncharacterized protein</fullName>
    </submittedName>
</protein>
<accession>A0ABV3EDS4</accession>
<reference evidence="1 2" key="1">
    <citation type="submission" date="2024-06" db="EMBL/GenBank/DDBJ databases">
        <title>The Natural Products Discovery Center: Release of the First 8490 Sequenced Strains for Exploring Actinobacteria Biosynthetic Diversity.</title>
        <authorList>
            <person name="Kalkreuter E."/>
            <person name="Kautsar S.A."/>
            <person name="Yang D."/>
            <person name="Bader C.D."/>
            <person name="Teijaro C.N."/>
            <person name="Fluegel L."/>
            <person name="Davis C.M."/>
            <person name="Simpson J.R."/>
            <person name="Lauterbach L."/>
            <person name="Steele A.D."/>
            <person name="Gui C."/>
            <person name="Meng S."/>
            <person name="Li G."/>
            <person name="Viehrig K."/>
            <person name="Ye F."/>
            <person name="Su P."/>
            <person name="Kiefer A.F."/>
            <person name="Nichols A."/>
            <person name="Cepeda A.J."/>
            <person name="Yan W."/>
            <person name="Fan B."/>
            <person name="Jiang Y."/>
            <person name="Adhikari A."/>
            <person name="Zheng C.-J."/>
            <person name="Schuster L."/>
            <person name="Cowan T.M."/>
            <person name="Smanski M.J."/>
            <person name="Chevrette M.G."/>
            <person name="De Carvalho L.P.S."/>
            <person name="Shen B."/>
        </authorList>
    </citation>
    <scope>NUCLEOTIDE SEQUENCE [LARGE SCALE GENOMIC DNA]</scope>
    <source>
        <strain evidence="1 2">NPDC048274</strain>
    </source>
</reference>
<sequence>MTRPARTYLVTNPSVLFAPGRRIVFRHAAPAGSVVRFEVDGRPVRALLTDTPLTGDLLGAELQITYL</sequence>
<name>A0ABV3EDS4_9ACTN</name>
<dbReference type="EMBL" id="JBEZLS010000026">
    <property type="protein sequence ID" value="MEU9355067.1"/>
    <property type="molecule type" value="Genomic_DNA"/>
</dbReference>
<evidence type="ECO:0000313" key="1">
    <source>
        <dbReference type="EMBL" id="MEU9355067.1"/>
    </source>
</evidence>
<proteinExistence type="predicted"/>
<keyword evidence="2" id="KW-1185">Reference proteome</keyword>
<dbReference type="RefSeq" id="WP_359987446.1">
    <property type="nucleotide sequence ID" value="NZ_JBEZLS010000026.1"/>
</dbReference>
<gene>
    <name evidence="1" type="ORF">AB0D65_29735</name>
</gene>
<comment type="caution">
    <text evidence="1">The sequence shown here is derived from an EMBL/GenBank/DDBJ whole genome shotgun (WGS) entry which is preliminary data.</text>
</comment>
<organism evidence="1 2">
    <name type="scientific">Streptomyces griseoloalbus</name>
    <dbReference type="NCBI Taxonomy" id="67303"/>
    <lineage>
        <taxon>Bacteria</taxon>
        <taxon>Bacillati</taxon>
        <taxon>Actinomycetota</taxon>
        <taxon>Actinomycetes</taxon>
        <taxon>Kitasatosporales</taxon>
        <taxon>Streptomycetaceae</taxon>
        <taxon>Streptomyces</taxon>
    </lineage>
</organism>